<gene>
    <name evidence="13" type="ORF">METZ01_LOCUS87597</name>
</gene>
<dbReference type="NCBIfam" id="TIGR00057">
    <property type="entry name" value="L-threonylcarbamoyladenylate synthase"/>
    <property type="match status" value="1"/>
</dbReference>
<comment type="catalytic activity">
    <reaction evidence="11">
        <text>L-threonine + hydrogencarbonate + ATP = L-threonylcarbamoyladenylate + diphosphate + H2O</text>
        <dbReference type="Rhea" id="RHEA:36407"/>
        <dbReference type="ChEBI" id="CHEBI:15377"/>
        <dbReference type="ChEBI" id="CHEBI:17544"/>
        <dbReference type="ChEBI" id="CHEBI:30616"/>
        <dbReference type="ChEBI" id="CHEBI:33019"/>
        <dbReference type="ChEBI" id="CHEBI:57926"/>
        <dbReference type="ChEBI" id="CHEBI:73682"/>
        <dbReference type="EC" id="2.7.7.87"/>
    </reaction>
</comment>
<evidence type="ECO:0000256" key="10">
    <source>
        <dbReference type="ARBA" id="ARBA00029774"/>
    </source>
</evidence>
<dbReference type="GO" id="GO:0000049">
    <property type="term" value="F:tRNA binding"/>
    <property type="evidence" value="ECO:0007669"/>
    <property type="project" value="TreeGrafter"/>
</dbReference>
<feature type="domain" description="YrdC-like" evidence="12">
    <location>
        <begin position="1"/>
        <end position="165"/>
    </location>
</feature>
<evidence type="ECO:0000256" key="8">
    <source>
        <dbReference type="ARBA" id="ARBA00022741"/>
    </source>
</evidence>
<keyword evidence="6" id="KW-0819">tRNA processing</keyword>
<evidence type="ECO:0000256" key="5">
    <source>
        <dbReference type="ARBA" id="ARBA00022679"/>
    </source>
</evidence>
<dbReference type="GO" id="GO:0005524">
    <property type="term" value="F:ATP binding"/>
    <property type="evidence" value="ECO:0007669"/>
    <property type="project" value="UniProtKB-KW"/>
</dbReference>
<feature type="non-terminal residue" evidence="13">
    <location>
        <position position="1"/>
    </location>
</feature>
<evidence type="ECO:0000256" key="4">
    <source>
        <dbReference type="ARBA" id="ARBA00022490"/>
    </source>
</evidence>
<comment type="similarity">
    <text evidence="2">Belongs to the SUA5 family.</text>
</comment>
<dbReference type="Pfam" id="PF01300">
    <property type="entry name" value="Sua5_yciO_yrdC"/>
    <property type="match status" value="1"/>
</dbReference>
<protein>
    <recommendedName>
        <fullName evidence="10">L-threonylcarbamoyladenylate synthase</fullName>
        <ecNumber evidence="3">2.7.7.87</ecNumber>
    </recommendedName>
    <alternativeName>
        <fullName evidence="10">L-threonylcarbamoyladenylate synthase</fullName>
    </alternativeName>
</protein>
<organism evidence="13">
    <name type="scientific">marine metagenome</name>
    <dbReference type="NCBI Taxonomy" id="408172"/>
    <lineage>
        <taxon>unclassified sequences</taxon>
        <taxon>metagenomes</taxon>
        <taxon>ecological metagenomes</taxon>
    </lineage>
</organism>
<dbReference type="PANTHER" id="PTHR17490">
    <property type="entry name" value="SUA5"/>
    <property type="match status" value="1"/>
</dbReference>
<evidence type="ECO:0000256" key="7">
    <source>
        <dbReference type="ARBA" id="ARBA00022695"/>
    </source>
</evidence>
<keyword evidence="4" id="KW-0963">Cytoplasm</keyword>
<name>A0A381V639_9ZZZZ</name>
<evidence type="ECO:0000256" key="11">
    <source>
        <dbReference type="ARBA" id="ARBA00048366"/>
    </source>
</evidence>
<evidence type="ECO:0000256" key="6">
    <source>
        <dbReference type="ARBA" id="ARBA00022694"/>
    </source>
</evidence>
<dbReference type="PROSITE" id="PS51163">
    <property type="entry name" value="YRDC"/>
    <property type="match status" value="1"/>
</dbReference>
<dbReference type="EC" id="2.7.7.87" evidence="3"/>
<dbReference type="GO" id="GO:0008033">
    <property type="term" value="P:tRNA processing"/>
    <property type="evidence" value="ECO:0007669"/>
    <property type="project" value="UniProtKB-KW"/>
</dbReference>
<proteinExistence type="inferred from homology"/>
<dbReference type="InterPro" id="IPR050156">
    <property type="entry name" value="TC-AMP_synthase_SUA5"/>
</dbReference>
<dbReference type="PANTHER" id="PTHR17490:SF16">
    <property type="entry name" value="THREONYLCARBAMOYL-AMP SYNTHASE"/>
    <property type="match status" value="1"/>
</dbReference>
<evidence type="ECO:0000256" key="3">
    <source>
        <dbReference type="ARBA" id="ARBA00012584"/>
    </source>
</evidence>
<keyword evidence="7" id="KW-0548">Nucleotidyltransferase</keyword>
<dbReference type="InterPro" id="IPR006070">
    <property type="entry name" value="Sua5-like_dom"/>
</dbReference>
<keyword evidence="8" id="KW-0547">Nucleotide-binding</keyword>
<keyword evidence="9" id="KW-0067">ATP-binding</keyword>
<evidence type="ECO:0000256" key="2">
    <source>
        <dbReference type="ARBA" id="ARBA00007663"/>
    </source>
</evidence>
<dbReference type="GO" id="GO:0061710">
    <property type="term" value="F:L-threonylcarbamoyladenylate synthase"/>
    <property type="evidence" value="ECO:0007669"/>
    <property type="project" value="UniProtKB-EC"/>
</dbReference>
<evidence type="ECO:0000259" key="12">
    <source>
        <dbReference type="PROSITE" id="PS51163"/>
    </source>
</evidence>
<reference evidence="13" key="1">
    <citation type="submission" date="2018-05" db="EMBL/GenBank/DDBJ databases">
        <authorList>
            <person name="Lanie J.A."/>
            <person name="Ng W.-L."/>
            <person name="Kazmierczak K.M."/>
            <person name="Andrzejewski T.M."/>
            <person name="Davidsen T.M."/>
            <person name="Wayne K.J."/>
            <person name="Tettelin H."/>
            <person name="Glass J.I."/>
            <person name="Rusch D."/>
            <person name="Podicherti R."/>
            <person name="Tsui H.-C.T."/>
            <person name="Winkler M.E."/>
        </authorList>
    </citation>
    <scope>NUCLEOTIDE SEQUENCE</scope>
</reference>
<dbReference type="InterPro" id="IPR017945">
    <property type="entry name" value="DHBP_synth_RibB-like_a/b_dom"/>
</dbReference>
<evidence type="ECO:0000313" key="13">
    <source>
        <dbReference type="EMBL" id="SVA34743.1"/>
    </source>
</evidence>
<keyword evidence="5" id="KW-0808">Transferase</keyword>
<sequence length="184" mass="19133">VYGLASCVNNDLAVSKVFEIKGREFSSPLPILLASERELSQYSPLVNSTAKRLANFFWPGALTIVLEKNEVICDSATSGLATAGFRVPANQVTRTICQFTGGAVTGTSANKTGYSAATSASEALSQLEGSPLDLILDGGSTLSNTASTVIDCTNDVPTILRHGAISVSSLEQVLGKGVKFNEGS</sequence>
<comment type="subcellular location">
    <subcellularLocation>
        <location evidence="1">Cytoplasm</location>
    </subcellularLocation>
</comment>
<dbReference type="GO" id="GO:0005737">
    <property type="term" value="C:cytoplasm"/>
    <property type="evidence" value="ECO:0007669"/>
    <property type="project" value="UniProtKB-SubCell"/>
</dbReference>
<dbReference type="GO" id="GO:0006450">
    <property type="term" value="P:regulation of translational fidelity"/>
    <property type="evidence" value="ECO:0007669"/>
    <property type="project" value="TreeGrafter"/>
</dbReference>
<evidence type="ECO:0000256" key="1">
    <source>
        <dbReference type="ARBA" id="ARBA00004496"/>
    </source>
</evidence>
<dbReference type="EMBL" id="UINC01007716">
    <property type="protein sequence ID" value="SVA34743.1"/>
    <property type="molecule type" value="Genomic_DNA"/>
</dbReference>
<dbReference type="GO" id="GO:0003725">
    <property type="term" value="F:double-stranded RNA binding"/>
    <property type="evidence" value="ECO:0007669"/>
    <property type="project" value="InterPro"/>
</dbReference>
<accession>A0A381V639</accession>
<dbReference type="SUPFAM" id="SSF55821">
    <property type="entry name" value="YrdC/RibB"/>
    <property type="match status" value="1"/>
</dbReference>
<evidence type="ECO:0000256" key="9">
    <source>
        <dbReference type="ARBA" id="ARBA00022840"/>
    </source>
</evidence>
<dbReference type="AlphaFoldDB" id="A0A381V639"/>
<dbReference type="Gene3D" id="3.90.870.10">
    <property type="entry name" value="DHBP synthase"/>
    <property type="match status" value="1"/>
</dbReference>